<dbReference type="InterPro" id="IPR056855">
    <property type="entry name" value="ATP-grasp_IQCH"/>
</dbReference>
<name>G0UKK6_TRYCI</name>
<proteinExistence type="predicted"/>
<protein>
    <submittedName>
        <fullName evidence="2">Uncharacterized protein TCIL3000_3_3460</fullName>
    </submittedName>
</protein>
<dbReference type="VEuPathDB" id="TriTrypDB:TcIL3000_3_3460"/>
<reference evidence="2" key="1">
    <citation type="journal article" date="2012" name="Proc. Natl. Acad. Sci. U.S.A.">
        <title>Antigenic diversity is generated by distinct evolutionary mechanisms in African trypanosome species.</title>
        <authorList>
            <person name="Jackson A.P."/>
            <person name="Berry A."/>
            <person name="Aslett M."/>
            <person name="Allison H.C."/>
            <person name="Burton P."/>
            <person name="Vavrova-Anderson J."/>
            <person name="Brown R."/>
            <person name="Browne H."/>
            <person name="Corton N."/>
            <person name="Hauser H."/>
            <person name="Gamble J."/>
            <person name="Gilderthorp R."/>
            <person name="Marcello L."/>
            <person name="McQuillan J."/>
            <person name="Otto T.D."/>
            <person name="Quail M.A."/>
            <person name="Sanders M.J."/>
            <person name="van Tonder A."/>
            <person name="Ginger M.L."/>
            <person name="Field M.C."/>
            <person name="Barry J.D."/>
            <person name="Hertz-Fowler C."/>
            <person name="Berriman M."/>
        </authorList>
    </citation>
    <scope>NUCLEOTIDE SEQUENCE</scope>
    <source>
        <strain evidence="2">IL3000</strain>
    </source>
</reference>
<dbReference type="InterPro" id="IPR038752">
    <property type="entry name" value="IQCH"/>
</dbReference>
<feature type="domain" description="IQCH-like ATP-grasp" evidence="1">
    <location>
        <begin position="481"/>
        <end position="726"/>
    </location>
</feature>
<sequence length="853" mass="95858">MPPPELPSVRQCSQYRGLPARLAQQLSLKDGVVRLMETGVLAADTDLEALFATEGVFKTAKAQFHPMSDRKLPRVMTKVSSYARYNGILLDIEDIRKIPPKMNLQDLHEWENRVEEVSEAPRSSCGAIEYGGEYGSCLKLPARDDVRTYSQLLDEYSMHEFIIRKGTTLRSTPEFASFKRMYSQCWGNIEHIVCKLEEFLKMYDVELAFVDGKKVAELATFQVENILQREDLLKCLANHEDVEKLTRNVSQMYAVAGSGVERAAEKIQATWRMYHQRVAYQHLLDGTRAATVVQRAWALYKLHCTTRKALKALREKRLLQWKHTMEEFVKQWPEIKKSKRRIIHIPSLSFPRFHAKHVPFYLPQQMGQLTRLVDLRDPDVEVVIISPMRPEQEVLDYYLSLLDSSGIPDAKKRLTLLVPEEAKRLPGTLSLTRLTILSSRLMKCLASLGKGRHTYIVPGVIGPEELSFAIELNIPMLSADPNVAQAFGTKTGGQRLMKLASVATMPGAYGIKNSKELLTALATLMTHHPEVSRWLVKLDTESGSRGHAYFDVNRISMMKSLTDGEWTFESALAELEQNAGRRARLISPLSYPNWDAYTKMFDLVGGCVEAVPNRIKSTLSANLLVEPTGTVSLNSIVEPMLAPAYTVIGCQYPFPKFVPYESIREAAINVAKAAYCKGVMGYLSVDFVIADSENSSRLFGVDVDLYLTNNAAAHTLACLASNSVWDEEKGECIMKCESRKLSYAYSGLIYSPLISLVRHKLFFTLCQRKGLAFDRQLQCGVVYHMVNVLTCGCIGVLSLGSERSIVARKLKQFHTLLMMELPKQSEHSGESNIIYFASAIHQLVRAFSALGAG</sequence>
<gene>
    <name evidence="2" type="ORF">TCIL3000_3_3460</name>
</gene>
<dbReference type="AlphaFoldDB" id="G0UKK6"/>
<organism evidence="2">
    <name type="scientific">Trypanosoma congolense (strain IL3000)</name>
    <dbReference type="NCBI Taxonomy" id="1068625"/>
    <lineage>
        <taxon>Eukaryota</taxon>
        <taxon>Discoba</taxon>
        <taxon>Euglenozoa</taxon>
        <taxon>Kinetoplastea</taxon>
        <taxon>Metakinetoplastina</taxon>
        <taxon>Trypanosomatida</taxon>
        <taxon>Trypanosomatidae</taxon>
        <taxon>Trypanosoma</taxon>
        <taxon>Nannomonas</taxon>
    </lineage>
</organism>
<evidence type="ECO:0000259" key="1">
    <source>
        <dbReference type="Pfam" id="PF24923"/>
    </source>
</evidence>
<dbReference type="PROSITE" id="PS50096">
    <property type="entry name" value="IQ"/>
    <property type="match status" value="1"/>
</dbReference>
<dbReference type="EMBL" id="HE575316">
    <property type="protein sequence ID" value="CCC89911.1"/>
    <property type="molecule type" value="Genomic_DNA"/>
</dbReference>
<dbReference type="Gene3D" id="1.20.5.190">
    <property type="match status" value="1"/>
</dbReference>
<accession>G0UKK6</accession>
<dbReference type="PANTHER" id="PTHR14465:SF0">
    <property type="entry name" value="IQ DOMAIN-CONTAINING PROTEIN H"/>
    <property type="match status" value="1"/>
</dbReference>
<evidence type="ECO:0000313" key="2">
    <source>
        <dbReference type="EMBL" id="CCC89911.1"/>
    </source>
</evidence>
<dbReference type="PANTHER" id="PTHR14465">
    <property type="entry name" value="IQ DOMAIN-CONTAINING PROTEIN H"/>
    <property type="match status" value="1"/>
</dbReference>
<dbReference type="Pfam" id="PF24923">
    <property type="entry name" value="ATP-grasp_IQCH"/>
    <property type="match status" value="1"/>
</dbReference>